<dbReference type="PANTHER" id="PTHR30353:SF15">
    <property type="entry name" value="INNER MEMBRANE PROTEIN YABI"/>
    <property type="match status" value="1"/>
</dbReference>
<reference evidence="10 11" key="1">
    <citation type="submission" date="2016-07" db="EMBL/GenBank/DDBJ databases">
        <title>Genome sequencing of Vibrio scophthalmi strain VS-05, an isolated from Paralichthys olivaceus.</title>
        <authorList>
            <person name="Han H.-J."/>
        </authorList>
    </citation>
    <scope>NUCLEOTIDE SEQUENCE [LARGE SCALE GENOMIC DNA]</scope>
    <source>
        <strain evidence="10 11">VS-05</strain>
    </source>
</reference>
<evidence type="ECO:0000256" key="4">
    <source>
        <dbReference type="ARBA" id="ARBA00022692"/>
    </source>
</evidence>
<feature type="domain" description="VTT" evidence="8">
    <location>
        <begin position="24"/>
        <end position="147"/>
    </location>
</feature>
<evidence type="ECO:0000256" key="6">
    <source>
        <dbReference type="ARBA" id="ARBA00023136"/>
    </source>
</evidence>
<evidence type="ECO:0000256" key="7">
    <source>
        <dbReference type="SAM" id="Phobius"/>
    </source>
</evidence>
<dbReference type="EMBL" id="CP016414">
    <property type="protein sequence ID" value="ANU36602.1"/>
    <property type="molecule type" value="Genomic_DNA"/>
</dbReference>
<feature type="transmembrane region" description="Helical" evidence="7">
    <location>
        <begin position="169"/>
        <end position="186"/>
    </location>
</feature>
<evidence type="ECO:0000313" key="11">
    <source>
        <dbReference type="Proteomes" id="UP000092528"/>
    </source>
</evidence>
<keyword evidence="3" id="KW-1003">Cell membrane</keyword>
<dbReference type="InterPro" id="IPR032818">
    <property type="entry name" value="DedA-like"/>
</dbReference>
<evidence type="ECO:0000313" key="10">
    <source>
        <dbReference type="EMBL" id="ANU36602.1"/>
    </source>
</evidence>
<dbReference type="Pfam" id="PF14067">
    <property type="entry name" value="LssY_C"/>
    <property type="match status" value="1"/>
</dbReference>
<dbReference type="InterPro" id="IPR025902">
    <property type="entry name" value="LssY-like-C_dom"/>
</dbReference>
<evidence type="ECO:0000259" key="9">
    <source>
        <dbReference type="Pfam" id="PF14067"/>
    </source>
</evidence>
<gene>
    <name evidence="10" type="ORF">VSVS05_01477</name>
</gene>
<feature type="domain" description="LssY-like C-terminal" evidence="9">
    <location>
        <begin position="249"/>
        <end position="390"/>
    </location>
</feature>
<dbReference type="STRING" id="45658.VSVS12_01856"/>
<sequence>MLLTGEALFIGALLDALIGPNLFVPGEPFLLAAGYQLQQGVWSGLIAVFVGAILGDHISYFIGRYLGGRAQRKLSAWQPKTRRPIARCRRLMHQKGNYVLTFARLLGPIAWVVPFMAGSNKISWRRFAAFDLVGVLLGVGQFVMWGYLLAIGVDQFPLLTQAQAVLVEHQYLLLILICCIVFLYFGRKLRWRFLFAKSTLFAFSLMLLANYSHFFWFADDFQKQSKDESYKQVVVDANQLLFKAYPGKSGVFDAQAINVVYIGENPRSLMKTLGWIENQTFSRNDIEFKDYLRLLRDKTPPVSDLFWHGLPQEMAFQLPGDLMHRSHIRWWQVGIDGSTEKPMWVGALSYDNGLQFTPYSGIFTVLHSIDPNVDTERDRLAAQITRLLPHHLTLLQPLSKPRRQDDEHDYSTDGRILMIHEQSLLSIQSHRS</sequence>
<keyword evidence="6 7" id="KW-0472">Membrane</keyword>
<feature type="transmembrane region" description="Helical" evidence="7">
    <location>
        <begin position="42"/>
        <end position="63"/>
    </location>
</feature>
<keyword evidence="11" id="KW-1185">Reference proteome</keyword>
<evidence type="ECO:0000256" key="3">
    <source>
        <dbReference type="ARBA" id="ARBA00022475"/>
    </source>
</evidence>
<dbReference type="AlphaFoldDB" id="A0A1C7F9J7"/>
<feature type="transmembrane region" description="Helical" evidence="7">
    <location>
        <begin position="198"/>
        <end position="218"/>
    </location>
</feature>
<proteinExistence type="inferred from homology"/>
<dbReference type="GeneID" id="96873544"/>
<dbReference type="Pfam" id="PF09335">
    <property type="entry name" value="VTT_dom"/>
    <property type="match status" value="1"/>
</dbReference>
<evidence type="ECO:0000259" key="8">
    <source>
        <dbReference type="Pfam" id="PF09335"/>
    </source>
</evidence>
<accession>A0A1C7F9J7</accession>
<comment type="subcellular location">
    <subcellularLocation>
        <location evidence="1">Cell membrane</location>
        <topology evidence="1">Multi-pass membrane protein</topology>
    </subcellularLocation>
</comment>
<name>A0A1C7F9J7_9VIBR</name>
<feature type="transmembrane region" description="Helical" evidence="7">
    <location>
        <begin position="127"/>
        <end position="149"/>
    </location>
</feature>
<protein>
    <submittedName>
        <fullName evidence="10">Uncharacterized protein</fullName>
    </submittedName>
</protein>
<organism evidence="10 11">
    <name type="scientific">Vibrio scophthalmi</name>
    <dbReference type="NCBI Taxonomy" id="45658"/>
    <lineage>
        <taxon>Bacteria</taxon>
        <taxon>Pseudomonadati</taxon>
        <taxon>Pseudomonadota</taxon>
        <taxon>Gammaproteobacteria</taxon>
        <taxon>Vibrionales</taxon>
        <taxon>Vibrionaceae</taxon>
        <taxon>Vibrio</taxon>
    </lineage>
</organism>
<dbReference type="InterPro" id="IPR032816">
    <property type="entry name" value="VTT_dom"/>
</dbReference>
<evidence type="ECO:0000256" key="5">
    <source>
        <dbReference type="ARBA" id="ARBA00022989"/>
    </source>
</evidence>
<keyword evidence="5 7" id="KW-1133">Transmembrane helix</keyword>
<dbReference type="RefSeq" id="WP_065545357.1">
    <property type="nucleotide sequence ID" value="NZ_CP016414.1"/>
</dbReference>
<evidence type="ECO:0000256" key="2">
    <source>
        <dbReference type="ARBA" id="ARBA00010792"/>
    </source>
</evidence>
<dbReference type="PATRIC" id="fig|45658.7.peg.1456"/>
<comment type="similarity">
    <text evidence="2">Belongs to the DedA family.</text>
</comment>
<dbReference type="Proteomes" id="UP000092528">
    <property type="component" value="Chromosome 1"/>
</dbReference>
<dbReference type="GO" id="GO:0005886">
    <property type="term" value="C:plasma membrane"/>
    <property type="evidence" value="ECO:0007669"/>
    <property type="project" value="UniProtKB-SubCell"/>
</dbReference>
<keyword evidence="4 7" id="KW-0812">Transmembrane</keyword>
<evidence type="ECO:0000256" key="1">
    <source>
        <dbReference type="ARBA" id="ARBA00004651"/>
    </source>
</evidence>
<dbReference type="PANTHER" id="PTHR30353">
    <property type="entry name" value="INNER MEMBRANE PROTEIN DEDA-RELATED"/>
    <property type="match status" value="1"/>
</dbReference>